<evidence type="ECO:0000256" key="1">
    <source>
        <dbReference type="SAM" id="Phobius"/>
    </source>
</evidence>
<feature type="transmembrane region" description="Helical" evidence="1">
    <location>
        <begin position="86"/>
        <end position="105"/>
    </location>
</feature>
<organism evidence="2">
    <name type="scientific">Caldithrix abyssi</name>
    <dbReference type="NCBI Taxonomy" id="187145"/>
    <lineage>
        <taxon>Bacteria</taxon>
        <taxon>Pseudomonadati</taxon>
        <taxon>Calditrichota</taxon>
        <taxon>Calditrichia</taxon>
        <taxon>Calditrichales</taxon>
        <taxon>Calditrichaceae</taxon>
        <taxon>Caldithrix</taxon>
    </lineage>
</organism>
<accession>A0A7V4U211</accession>
<reference evidence="2" key="1">
    <citation type="journal article" date="2020" name="mSystems">
        <title>Genome- and Community-Level Interaction Insights into Carbon Utilization and Element Cycling Functions of Hydrothermarchaeota in Hydrothermal Sediment.</title>
        <authorList>
            <person name="Zhou Z."/>
            <person name="Liu Y."/>
            <person name="Xu W."/>
            <person name="Pan J."/>
            <person name="Luo Z.H."/>
            <person name="Li M."/>
        </authorList>
    </citation>
    <scope>NUCLEOTIDE SEQUENCE [LARGE SCALE GENOMIC DNA]</scope>
    <source>
        <strain evidence="2">HyVt-577</strain>
    </source>
</reference>
<feature type="transmembrane region" description="Helical" evidence="1">
    <location>
        <begin position="59"/>
        <end position="80"/>
    </location>
</feature>
<evidence type="ECO:0000313" key="2">
    <source>
        <dbReference type="EMBL" id="HGY56188.1"/>
    </source>
</evidence>
<dbReference type="AlphaFoldDB" id="A0A7V4U211"/>
<dbReference type="Proteomes" id="UP000885779">
    <property type="component" value="Unassembled WGS sequence"/>
</dbReference>
<gene>
    <name evidence="2" type="ORF">ENK44_10825</name>
</gene>
<proteinExistence type="predicted"/>
<evidence type="ECO:0008006" key="3">
    <source>
        <dbReference type="Google" id="ProtNLM"/>
    </source>
</evidence>
<keyword evidence="1" id="KW-0812">Transmembrane</keyword>
<keyword evidence="1" id="KW-0472">Membrane</keyword>
<sequence length="171" mass="19011">MKKDSPFTAWALIVLGVLLLLNQIGLFEPSRPNIIMLGSLFLGLILLNKGRHHPQRHGILGGSFFVLFALTLFLMKRGLFAVDDTLGSGLLLIDLGLANIIYFISKPEKLSNLTWGLIFAAAGTPFVLIYMKLVPLWLLEDIIVTYWPVLLILFGLGLLGESLRRRRVQGA</sequence>
<feature type="transmembrane region" description="Helical" evidence="1">
    <location>
        <begin position="143"/>
        <end position="160"/>
    </location>
</feature>
<feature type="transmembrane region" description="Helical" evidence="1">
    <location>
        <begin position="7"/>
        <end position="24"/>
    </location>
</feature>
<keyword evidence="1" id="KW-1133">Transmembrane helix</keyword>
<name>A0A7V4U211_CALAY</name>
<feature type="transmembrane region" description="Helical" evidence="1">
    <location>
        <begin position="112"/>
        <end position="131"/>
    </location>
</feature>
<dbReference type="EMBL" id="DRQG01000102">
    <property type="protein sequence ID" value="HGY56188.1"/>
    <property type="molecule type" value="Genomic_DNA"/>
</dbReference>
<protein>
    <recommendedName>
        <fullName evidence="3">DUF5668 domain-containing protein</fullName>
    </recommendedName>
</protein>
<comment type="caution">
    <text evidence="2">The sequence shown here is derived from an EMBL/GenBank/DDBJ whole genome shotgun (WGS) entry which is preliminary data.</text>
</comment>
<feature type="transmembrane region" description="Helical" evidence="1">
    <location>
        <begin position="30"/>
        <end position="47"/>
    </location>
</feature>